<evidence type="ECO:0000256" key="2">
    <source>
        <dbReference type="ARBA" id="ARBA00022613"/>
    </source>
</evidence>
<dbReference type="PANTHER" id="PTHR11571">
    <property type="entry name" value="GLUTATHIONE S-TRANSFERASE"/>
    <property type="match status" value="1"/>
</dbReference>
<dbReference type="FunFam" id="1.20.1050.10:FF:000030">
    <property type="entry name" value="Glutathione S-transferase S1"/>
    <property type="match status" value="1"/>
</dbReference>
<dbReference type="InterPro" id="IPR010987">
    <property type="entry name" value="Glutathione-S-Trfase_C-like"/>
</dbReference>
<dbReference type="SFLD" id="SFLDS00019">
    <property type="entry name" value="Glutathione_Transferase_(cytos"/>
    <property type="match status" value="1"/>
</dbReference>
<dbReference type="InterPro" id="IPR004045">
    <property type="entry name" value="Glutathione_S-Trfase_N"/>
</dbReference>
<organism evidence="5">
    <name type="scientific">Arion vulgaris</name>
    <dbReference type="NCBI Taxonomy" id="1028688"/>
    <lineage>
        <taxon>Eukaryota</taxon>
        <taxon>Metazoa</taxon>
        <taxon>Spiralia</taxon>
        <taxon>Lophotrochozoa</taxon>
        <taxon>Mollusca</taxon>
        <taxon>Gastropoda</taxon>
        <taxon>Heterobranchia</taxon>
        <taxon>Euthyneura</taxon>
        <taxon>Panpulmonata</taxon>
        <taxon>Eupulmonata</taxon>
        <taxon>Stylommatophora</taxon>
        <taxon>Helicina</taxon>
        <taxon>Arionoidea</taxon>
        <taxon>Arionidae</taxon>
        <taxon>Arion</taxon>
    </lineage>
</organism>
<protein>
    <recommendedName>
        <fullName evidence="6">Glutathione transferase</fullName>
    </recommendedName>
</protein>
<dbReference type="InterPro" id="IPR050213">
    <property type="entry name" value="GST_superfamily"/>
</dbReference>
<name>A0A0B7BXB2_9EUPU</name>
<evidence type="ECO:0000259" key="3">
    <source>
        <dbReference type="PROSITE" id="PS50404"/>
    </source>
</evidence>
<dbReference type="InterPro" id="IPR004046">
    <property type="entry name" value="GST_C"/>
</dbReference>
<evidence type="ECO:0000313" key="5">
    <source>
        <dbReference type="EMBL" id="CEK96991.1"/>
    </source>
</evidence>
<accession>A0A0B7BXB2</accession>
<dbReference type="PROSITE" id="PS50405">
    <property type="entry name" value="GST_CTER"/>
    <property type="match status" value="1"/>
</dbReference>
<dbReference type="SFLD" id="SFLDG01205">
    <property type="entry name" value="AMPS.1"/>
    <property type="match status" value="1"/>
</dbReference>
<dbReference type="InterPro" id="IPR040079">
    <property type="entry name" value="Glutathione_S-Trfase"/>
</dbReference>
<dbReference type="Pfam" id="PF14497">
    <property type="entry name" value="GST_C_3"/>
    <property type="match status" value="1"/>
</dbReference>
<evidence type="ECO:0000259" key="4">
    <source>
        <dbReference type="PROSITE" id="PS50405"/>
    </source>
</evidence>
<evidence type="ECO:0000256" key="1">
    <source>
        <dbReference type="ARBA" id="ARBA00007409"/>
    </source>
</evidence>
<dbReference type="GO" id="GO:0006749">
    <property type="term" value="P:glutathione metabolic process"/>
    <property type="evidence" value="ECO:0007669"/>
    <property type="project" value="TreeGrafter"/>
</dbReference>
<dbReference type="EMBL" id="HACG01050126">
    <property type="protein sequence ID" value="CEK96991.1"/>
    <property type="molecule type" value="Transcribed_RNA"/>
</dbReference>
<keyword evidence="2" id="KW-0273">Eye lens protein</keyword>
<comment type="similarity">
    <text evidence="1">Belongs to the GST superfamily.</text>
</comment>
<dbReference type="GO" id="GO:0005212">
    <property type="term" value="F:structural constituent of eye lens"/>
    <property type="evidence" value="ECO:0007669"/>
    <property type="project" value="UniProtKB-KW"/>
</dbReference>
<feature type="domain" description="GST N-terminal" evidence="3">
    <location>
        <begin position="4"/>
        <end position="81"/>
    </location>
</feature>
<reference evidence="5" key="1">
    <citation type="submission" date="2014-12" db="EMBL/GenBank/DDBJ databases">
        <title>Insight into the proteome of Arion vulgaris.</title>
        <authorList>
            <person name="Aradska J."/>
            <person name="Bulat T."/>
            <person name="Smidak R."/>
            <person name="Sarate P."/>
            <person name="Gangsoo J."/>
            <person name="Sialana F."/>
            <person name="Bilban M."/>
            <person name="Lubec G."/>
        </authorList>
    </citation>
    <scope>NUCLEOTIDE SEQUENCE</scope>
    <source>
        <tissue evidence="5">Skin</tissue>
    </source>
</reference>
<dbReference type="SUPFAM" id="SSF52833">
    <property type="entry name" value="Thioredoxin-like"/>
    <property type="match status" value="1"/>
</dbReference>
<dbReference type="PROSITE" id="PS50404">
    <property type="entry name" value="GST_NTER"/>
    <property type="match status" value="1"/>
</dbReference>
<dbReference type="Pfam" id="PF02798">
    <property type="entry name" value="GST_N"/>
    <property type="match status" value="1"/>
</dbReference>
<evidence type="ECO:0008006" key="6">
    <source>
        <dbReference type="Google" id="ProtNLM"/>
    </source>
</evidence>
<dbReference type="SUPFAM" id="SSF47616">
    <property type="entry name" value="GST C-terminal domain-like"/>
    <property type="match status" value="1"/>
</dbReference>
<dbReference type="CDD" id="cd03192">
    <property type="entry name" value="GST_C_Sigma_like"/>
    <property type="match status" value="1"/>
</dbReference>
<dbReference type="Gene3D" id="3.40.30.10">
    <property type="entry name" value="Glutaredoxin"/>
    <property type="match status" value="1"/>
</dbReference>
<sequence length="203" mass="22872">MAPKNIKLIYFDTRGRGEVLRLLLAAAGQAYEDVRVSKDDWHAGKFSTPFGQLPCLEIDGERYGQTVAIGNYIARQFGFHGKNDTEALKIDQIVQLSQDFINVIINAVFNSDESKKLEHLKALKEVEVPKYFSFYETLLSENGYFVGSSLTFADLTVYDVIDTIRLRSNDAVDAFPAIQNLIRNVESNDNVKAYLAARKPIQI</sequence>
<dbReference type="InterPro" id="IPR036282">
    <property type="entry name" value="Glutathione-S-Trfase_C_sf"/>
</dbReference>
<dbReference type="PANTHER" id="PTHR11571:SF150">
    <property type="entry name" value="GLUTATHIONE S-TRANSFERASE"/>
    <property type="match status" value="1"/>
</dbReference>
<feature type="domain" description="GST C-terminal" evidence="4">
    <location>
        <begin position="83"/>
        <end position="203"/>
    </location>
</feature>
<dbReference type="InterPro" id="IPR036249">
    <property type="entry name" value="Thioredoxin-like_sf"/>
</dbReference>
<dbReference type="FunFam" id="3.40.30.10:FF:000258">
    <property type="entry name" value="Glutathione S-transferase"/>
    <property type="match status" value="1"/>
</dbReference>
<dbReference type="AlphaFoldDB" id="A0A0B7BXB2"/>
<proteinExistence type="inferred from homology"/>
<dbReference type="Gene3D" id="1.20.1050.10">
    <property type="match status" value="1"/>
</dbReference>
<gene>
    <name evidence="5" type="primary">ORF214298</name>
</gene>
<dbReference type="SFLD" id="SFLDG00363">
    <property type="entry name" value="AMPS_(cytGST):_Alpha-__Mu-__Pi"/>
    <property type="match status" value="1"/>
</dbReference>
<dbReference type="CDD" id="cd03039">
    <property type="entry name" value="GST_N_Sigma_like"/>
    <property type="match status" value="1"/>
</dbReference>
<dbReference type="GO" id="GO:0004364">
    <property type="term" value="F:glutathione transferase activity"/>
    <property type="evidence" value="ECO:0007669"/>
    <property type="project" value="TreeGrafter"/>
</dbReference>